<organism evidence="3 4">
    <name type="scientific">Candidatus Enterocola intestinipullorum</name>
    <dbReference type="NCBI Taxonomy" id="2840783"/>
    <lineage>
        <taxon>Bacteria</taxon>
        <taxon>Pseudomonadati</taxon>
        <taxon>Bacteroidota</taxon>
        <taxon>Bacteroidia</taxon>
        <taxon>Bacteroidales</taxon>
        <taxon>Candidatus Enterocola</taxon>
    </lineage>
</organism>
<evidence type="ECO:0000259" key="2">
    <source>
        <dbReference type="Pfam" id="PF13568"/>
    </source>
</evidence>
<name>A0A9D9HCE7_9BACT</name>
<proteinExistence type="predicted"/>
<feature type="domain" description="Outer membrane protein beta-barrel" evidence="2">
    <location>
        <begin position="46"/>
        <end position="193"/>
    </location>
</feature>
<sequence length="228" mass="25596">MKKLLAFTILAAAAASISANAMDWRYGILASYDNTGTVWLDNGKPNNMSSTSGFSVGAMVGYDFIDYFGIQSGLMFSMTDINSAEEYEGEHFGLFDLDELLLHMDIRMYYLSIPLFLQGKLPVGDVDLILEAGPQFYCGVASRITTTLDAFYQDYLDIYELEGNQSAYDYLQRFNCMIHFGIGAEYMGARFMVGYNLGVYNIARNEENDPERSDLRTRGFSITAGYVF</sequence>
<dbReference type="AlphaFoldDB" id="A0A9D9HCE7"/>
<reference evidence="3" key="2">
    <citation type="journal article" date="2021" name="PeerJ">
        <title>Extensive microbial diversity within the chicken gut microbiome revealed by metagenomics and culture.</title>
        <authorList>
            <person name="Gilroy R."/>
            <person name="Ravi A."/>
            <person name="Getino M."/>
            <person name="Pursley I."/>
            <person name="Horton D.L."/>
            <person name="Alikhan N.F."/>
            <person name="Baker D."/>
            <person name="Gharbi K."/>
            <person name="Hall N."/>
            <person name="Watson M."/>
            <person name="Adriaenssens E.M."/>
            <person name="Foster-Nyarko E."/>
            <person name="Jarju S."/>
            <person name="Secka A."/>
            <person name="Antonio M."/>
            <person name="Oren A."/>
            <person name="Chaudhuri R.R."/>
            <person name="La Ragione R."/>
            <person name="Hildebrand F."/>
            <person name="Pallen M.J."/>
        </authorList>
    </citation>
    <scope>NUCLEOTIDE SEQUENCE</scope>
    <source>
        <strain evidence="3">D3-1215</strain>
    </source>
</reference>
<reference evidence="3" key="1">
    <citation type="submission" date="2020-10" db="EMBL/GenBank/DDBJ databases">
        <authorList>
            <person name="Gilroy R."/>
        </authorList>
    </citation>
    <scope>NUCLEOTIDE SEQUENCE</scope>
    <source>
        <strain evidence="3">D3-1215</strain>
    </source>
</reference>
<evidence type="ECO:0000313" key="4">
    <source>
        <dbReference type="Proteomes" id="UP000823637"/>
    </source>
</evidence>
<comment type="caution">
    <text evidence="3">The sequence shown here is derived from an EMBL/GenBank/DDBJ whole genome shotgun (WGS) entry which is preliminary data.</text>
</comment>
<dbReference type="Proteomes" id="UP000823637">
    <property type="component" value="Unassembled WGS sequence"/>
</dbReference>
<dbReference type="Pfam" id="PF13568">
    <property type="entry name" value="OMP_b-brl_2"/>
    <property type="match status" value="1"/>
</dbReference>
<dbReference type="EMBL" id="JADIMR010000021">
    <property type="protein sequence ID" value="MBO8446416.1"/>
    <property type="molecule type" value="Genomic_DNA"/>
</dbReference>
<protein>
    <submittedName>
        <fullName evidence="3">Outer membrane beta-barrel protein</fullName>
    </submittedName>
</protein>
<evidence type="ECO:0000256" key="1">
    <source>
        <dbReference type="SAM" id="SignalP"/>
    </source>
</evidence>
<dbReference type="InterPro" id="IPR025665">
    <property type="entry name" value="Beta-barrel_OMP_2"/>
</dbReference>
<keyword evidence="1" id="KW-0732">Signal</keyword>
<feature type="signal peptide" evidence="1">
    <location>
        <begin position="1"/>
        <end position="21"/>
    </location>
</feature>
<accession>A0A9D9HCE7</accession>
<evidence type="ECO:0000313" key="3">
    <source>
        <dbReference type="EMBL" id="MBO8446416.1"/>
    </source>
</evidence>
<gene>
    <name evidence="3" type="ORF">IAC32_01525</name>
</gene>
<feature type="chain" id="PRO_5039303295" evidence="1">
    <location>
        <begin position="22"/>
        <end position="228"/>
    </location>
</feature>